<comment type="caution">
    <text evidence="1">The sequence shown here is derived from an EMBL/GenBank/DDBJ whole genome shotgun (WGS) entry which is preliminary data.</text>
</comment>
<dbReference type="InterPro" id="IPR027056">
    <property type="entry name" value="Gluconate_2DH_su3"/>
</dbReference>
<dbReference type="AlphaFoldDB" id="A0A5C6ZY94"/>
<proteinExistence type="predicted"/>
<evidence type="ECO:0000313" key="2">
    <source>
        <dbReference type="Proteomes" id="UP000321367"/>
    </source>
</evidence>
<name>A0A5C6ZY94_9FLAO</name>
<dbReference type="Pfam" id="PF13618">
    <property type="entry name" value="Gluconate_2-dh3"/>
    <property type="match status" value="1"/>
</dbReference>
<reference evidence="1 2" key="1">
    <citation type="submission" date="2019-08" db="EMBL/GenBank/DDBJ databases">
        <title>Genome sequence of Gillisia hiemivivida IC154 (type strain).</title>
        <authorList>
            <person name="Bowman J.P."/>
        </authorList>
    </citation>
    <scope>NUCLEOTIDE SEQUENCE [LARGE SCALE GENOMIC DNA]</scope>
    <source>
        <strain evidence="1 2">IC154</strain>
    </source>
</reference>
<gene>
    <name evidence="1" type="ORF">ES724_03780</name>
</gene>
<dbReference type="RefSeq" id="WP_146929755.1">
    <property type="nucleotide sequence ID" value="NZ_CBCSHZ010000001.1"/>
</dbReference>
<evidence type="ECO:0000313" key="1">
    <source>
        <dbReference type="EMBL" id="TXD95281.1"/>
    </source>
</evidence>
<dbReference type="EMBL" id="VORY01000002">
    <property type="protein sequence ID" value="TXD95281.1"/>
    <property type="molecule type" value="Genomic_DNA"/>
</dbReference>
<keyword evidence="2" id="KW-1185">Reference proteome</keyword>
<dbReference type="Proteomes" id="UP000321367">
    <property type="component" value="Unassembled WGS sequence"/>
</dbReference>
<sequence length="218" mass="24451">MNRRQALKNFGLGAGILIIGPSTLSLLQSCKSEPKNNWEPNFLSISNGFALKQVLNIILPTTDTPGAGDLNIAQFIDSYMHEVATKKQQESFNRKAAAFAEVFEKQYDKELSEGSAEEYEEIIAKYLRAAPEKIEEYAKRNTETQDPQDKDLNINEDIDLNIDVGSYSYLTIIREMGIWAWKTSEEVGENVLWYDPIPGQYIACGSVEELGNGKTMAL</sequence>
<accession>A0A5C6ZY94</accession>
<protein>
    <submittedName>
        <fullName evidence="1">Gluconate 2-dehydrogenase subunit 3 family protein</fullName>
    </submittedName>
</protein>
<dbReference type="OrthoDB" id="6385145at2"/>
<organism evidence="1 2">
    <name type="scientific">Gillisia hiemivivida</name>
    <dbReference type="NCBI Taxonomy" id="291190"/>
    <lineage>
        <taxon>Bacteria</taxon>
        <taxon>Pseudomonadati</taxon>
        <taxon>Bacteroidota</taxon>
        <taxon>Flavobacteriia</taxon>
        <taxon>Flavobacteriales</taxon>
        <taxon>Flavobacteriaceae</taxon>
        <taxon>Gillisia</taxon>
    </lineage>
</organism>
<dbReference type="PROSITE" id="PS51257">
    <property type="entry name" value="PROKAR_LIPOPROTEIN"/>
    <property type="match status" value="1"/>
</dbReference>